<keyword evidence="2" id="KW-1185">Reference proteome</keyword>
<evidence type="ECO:0000313" key="1">
    <source>
        <dbReference type="EMBL" id="KAA2240203.1"/>
    </source>
</evidence>
<protein>
    <submittedName>
        <fullName evidence="1">Uncharacterized protein</fullName>
    </submittedName>
</protein>
<dbReference type="EMBL" id="VUOC01000004">
    <property type="protein sequence ID" value="KAA2240203.1"/>
    <property type="molecule type" value="Genomic_DNA"/>
</dbReference>
<sequence>MSKNSKETVKQNIQELAIGNYTSYPKDYSPAKPETNNNIQSLAKGYWDSREIKEITRDEKLGIQYDDYITWTQEAYKDYVAHEDNAYN</sequence>
<comment type="caution">
    <text evidence="1">The sequence shown here is derived from an EMBL/GenBank/DDBJ whole genome shotgun (WGS) entry which is preliminary data.</text>
</comment>
<gene>
    <name evidence="1" type="ORF">F0L74_28985</name>
</gene>
<name>A0A5B2VKR0_9BACT</name>
<reference evidence="1 2" key="1">
    <citation type="submission" date="2019-09" db="EMBL/GenBank/DDBJ databases">
        <title>Chitinophaga ginsengihumi sp. nov., isolated from soil of ginseng rhizosphere.</title>
        <authorList>
            <person name="Lee J."/>
        </authorList>
    </citation>
    <scope>NUCLEOTIDE SEQUENCE [LARGE SCALE GENOMIC DNA]</scope>
    <source>
        <strain evidence="1 2">BN140078</strain>
    </source>
</reference>
<dbReference type="AlphaFoldDB" id="A0A5B2VKR0"/>
<accession>A0A5B2VKR0</accession>
<dbReference type="Proteomes" id="UP000324611">
    <property type="component" value="Unassembled WGS sequence"/>
</dbReference>
<proteinExistence type="predicted"/>
<dbReference type="RefSeq" id="WP_149841381.1">
    <property type="nucleotide sequence ID" value="NZ_VUOC01000004.1"/>
</dbReference>
<evidence type="ECO:0000313" key="2">
    <source>
        <dbReference type="Proteomes" id="UP000324611"/>
    </source>
</evidence>
<organism evidence="1 2">
    <name type="scientific">Chitinophaga agrisoli</name>
    <dbReference type="NCBI Taxonomy" id="2607653"/>
    <lineage>
        <taxon>Bacteria</taxon>
        <taxon>Pseudomonadati</taxon>
        <taxon>Bacteroidota</taxon>
        <taxon>Chitinophagia</taxon>
        <taxon>Chitinophagales</taxon>
        <taxon>Chitinophagaceae</taxon>
        <taxon>Chitinophaga</taxon>
    </lineage>
</organism>
<reference evidence="1 2" key="2">
    <citation type="submission" date="2019-09" db="EMBL/GenBank/DDBJ databases">
        <authorList>
            <person name="Jin C."/>
        </authorList>
    </citation>
    <scope>NUCLEOTIDE SEQUENCE [LARGE SCALE GENOMIC DNA]</scope>
    <source>
        <strain evidence="1 2">BN140078</strain>
    </source>
</reference>